<name>A0A8J3XGE2_9ACTN</name>
<dbReference type="RefSeq" id="WP_204075620.1">
    <property type="nucleotide sequence ID" value="NZ_BAABHI010000001.1"/>
</dbReference>
<proteinExistence type="predicted"/>
<organism evidence="2 3">
    <name type="scientific">Planotetraspora phitsanulokensis</name>
    <dbReference type="NCBI Taxonomy" id="575192"/>
    <lineage>
        <taxon>Bacteria</taxon>
        <taxon>Bacillati</taxon>
        <taxon>Actinomycetota</taxon>
        <taxon>Actinomycetes</taxon>
        <taxon>Streptosporangiales</taxon>
        <taxon>Streptosporangiaceae</taxon>
        <taxon>Planotetraspora</taxon>
    </lineage>
</organism>
<dbReference type="Proteomes" id="UP000622547">
    <property type="component" value="Unassembled WGS sequence"/>
</dbReference>
<evidence type="ECO:0000313" key="2">
    <source>
        <dbReference type="EMBL" id="GII40070.1"/>
    </source>
</evidence>
<keyword evidence="3" id="KW-1185">Reference proteome</keyword>
<feature type="transmembrane region" description="Helical" evidence="1">
    <location>
        <begin position="175"/>
        <end position="194"/>
    </location>
</feature>
<feature type="transmembrane region" description="Helical" evidence="1">
    <location>
        <begin position="108"/>
        <end position="124"/>
    </location>
</feature>
<keyword evidence="1" id="KW-0472">Membrane</keyword>
<dbReference type="EMBL" id="BOOP01000023">
    <property type="protein sequence ID" value="GII40070.1"/>
    <property type="molecule type" value="Genomic_DNA"/>
</dbReference>
<evidence type="ECO:0000256" key="1">
    <source>
        <dbReference type="SAM" id="Phobius"/>
    </source>
</evidence>
<feature type="transmembrane region" description="Helical" evidence="1">
    <location>
        <begin position="234"/>
        <end position="252"/>
    </location>
</feature>
<sequence>MSAGTHAPAGTEAARTALARRYGRLLLAYPRDYRRRHGPELLATLLETSEPGRALPSWTESAGLVRGGLRTRATVAARGSPWRDGLHLGVLVVASANLALLLPYARSMPLWVGLSAAVVLAVLLGRVRLAIPLVALVGAKAVAVALGRPFLDQTLLPIFPDEIWGGPALYSEGGAVTPAVAYAAVLAGLLVIAADDAPLNRRSWLWWALVPLIAGTDPAQPDLGAGSPRTMTRIGLELALLLLAAWAGHVAGDPRWALAAGMYLLTQMAAVAENLSTFTRQDLAHFALLAFLTLVAAAVPYRTRTQPQF</sequence>
<gene>
    <name evidence="2" type="ORF">Pph01_50730</name>
</gene>
<keyword evidence="1" id="KW-0812">Transmembrane</keyword>
<accession>A0A8J3XGE2</accession>
<feature type="transmembrane region" description="Helical" evidence="1">
    <location>
        <begin position="283"/>
        <end position="301"/>
    </location>
</feature>
<comment type="caution">
    <text evidence="2">The sequence shown here is derived from an EMBL/GenBank/DDBJ whole genome shotgun (WGS) entry which is preliminary data.</text>
</comment>
<keyword evidence="1" id="KW-1133">Transmembrane helix</keyword>
<feature type="transmembrane region" description="Helical" evidence="1">
    <location>
        <begin position="131"/>
        <end position="151"/>
    </location>
</feature>
<evidence type="ECO:0000313" key="3">
    <source>
        <dbReference type="Proteomes" id="UP000622547"/>
    </source>
</evidence>
<reference evidence="2 3" key="1">
    <citation type="submission" date="2021-01" db="EMBL/GenBank/DDBJ databases">
        <title>Whole genome shotgun sequence of Planotetraspora phitsanulokensis NBRC 104273.</title>
        <authorList>
            <person name="Komaki H."/>
            <person name="Tamura T."/>
        </authorList>
    </citation>
    <scope>NUCLEOTIDE SEQUENCE [LARGE SCALE GENOMIC DNA]</scope>
    <source>
        <strain evidence="2 3">NBRC 104273</strain>
    </source>
</reference>
<protein>
    <submittedName>
        <fullName evidence="2">Uncharacterized protein</fullName>
    </submittedName>
</protein>
<dbReference type="AlphaFoldDB" id="A0A8J3XGE2"/>